<protein>
    <submittedName>
        <fullName evidence="1">Uncharacterized protein</fullName>
    </submittedName>
</protein>
<dbReference type="EMBL" id="CP124616">
    <property type="protein sequence ID" value="WGW03643.1"/>
    <property type="molecule type" value="Genomic_DNA"/>
</dbReference>
<keyword evidence="2" id="KW-1185">Reference proteome</keyword>
<dbReference type="RefSeq" id="WP_282300273.1">
    <property type="nucleotide sequence ID" value="NZ_CP124616.1"/>
</dbReference>
<accession>A0ABY8QGT0</accession>
<name>A0ABY8QGT0_9RHOB</name>
<dbReference type="InterPro" id="IPR029058">
    <property type="entry name" value="AB_hydrolase_fold"/>
</dbReference>
<organism evidence="1 2">
    <name type="scientific">Tropicibacter oceani</name>
    <dbReference type="NCBI Taxonomy" id="3058420"/>
    <lineage>
        <taxon>Bacteria</taxon>
        <taxon>Pseudomonadati</taxon>
        <taxon>Pseudomonadota</taxon>
        <taxon>Alphaproteobacteria</taxon>
        <taxon>Rhodobacterales</taxon>
        <taxon>Roseobacteraceae</taxon>
        <taxon>Tropicibacter</taxon>
    </lineage>
</organism>
<sequence>MRARGPGRTNQALILAADRNTALTNAGQATSLDTLLRRIGTVTRGWGGDVLDPQGSLHHVHETPMRPRLFWCFNANHEFDALAQALGAGQPLVGMRSMNKVAEPLALRSALGDALAGHYAQHLLTRFGTAPCIVGGNCQAAGLAWRVAQRLMQAGVPVLRLVTLDAQPRFPFAGHLRMLFGQDSGFGTQDGAGPIAIPQALRGWRYAAQRLDVHKVQGSHGQYFVPENVASLARAILSPAPPAAAAPLPMPSPRWRIARLDTAAVTLQAAAPVAQGDLAVVPVWRKEDGAIFRIEGGDWVLPLDNAPTWTCRIPRPDSPGPWGLWPVLCAMDSGPLQWPQPPQDRMVFR</sequence>
<dbReference type="SUPFAM" id="SSF53474">
    <property type="entry name" value="alpha/beta-Hydrolases"/>
    <property type="match status" value="1"/>
</dbReference>
<evidence type="ECO:0000313" key="1">
    <source>
        <dbReference type="EMBL" id="WGW03643.1"/>
    </source>
</evidence>
<proteinExistence type="predicted"/>
<evidence type="ECO:0000313" key="2">
    <source>
        <dbReference type="Proteomes" id="UP001241605"/>
    </source>
</evidence>
<dbReference type="Gene3D" id="3.40.50.1820">
    <property type="entry name" value="alpha/beta hydrolase"/>
    <property type="match status" value="1"/>
</dbReference>
<gene>
    <name evidence="1" type="ORF">QF118_17250</name>
</gene>
<dbReference type="Proteomes" id="UP001241605">
    <property type="component" value="Chromosome"/>
</dbReference>
<reference evidence="1 2" key="1">
    <citation type="submission" date="2023-05" db="EMBL/GenBank/DDBJ databases">
        <title>YMD87, complete Genome.</title>
        <authorList>
            <person name="Zhang J."/>
            <person name="Xu X."/>
        </authorList>
    </citation>
    <scope>NUCLEOTIDE SEQUENCE [LARGE SCALE GENOMIC DNA]</scope>
    <source>
        <strain evidence="1 2">YMD87</strain>
    </source>
</reference>